<reference evidence="4 5" key="1">
    <citation type="submission" date="2019-04" db="EMBL/GenBank/DDBJ databases">
        <title>Pedobacter sp. RP-3-15 sp. nov., isolated from Arctic soil.</title>
        <authorList>
            <person name="Dahal R.H."/>
            <person name="Kim D.-U."/>
        </authorList>
    </citation>
    <scope>NUCLEOTIDE SEQUENCE [LARGE SCALE GENOMIC DNA]</scope>
    <source>
        <strain evidence="4 5">RP-3-15</strain>
    </source>
</reference>
<accession>A0A4U1CL63</accession>
<dbReference type="Pfam" id="PF14905">
    <property type="entry name" value="OMP_b-brl_3"/>
    <property type="match status" value="1"/>
</dbReference>
<dbReference type="EMBL" id="SWBQ01000003">
    <property type="protein sequence ID" value="TKC05880.1"/>
    <property type="molecule type" value="Genomic_DNA"/>
</dbReference>
<organism evidence="4 5">
    <name type="scientific">Pedobacter frigoris</name>
    <dbReference type="NCBI Taxonomy" id="2571272"/>
    <lineage>
        <taxon>Bacteria</taxon>
        <taxon>Pseudomonadati</taxon>
        <taxon>Bacteroidota</taxon>
        <taxon>Sphingobacteriia</taxon>
        <taxon>Sphingobacteriales</taxon>
        <taxon>Sphingobacteriaceae</taxon>
        <taxon>Pedobacter</taxon>
    </lineage>
</organism>
<sequence length="944" mass="106524">MRNTLSALLMIMILGCFNESFAQQTTPNNLGSVKGVLRDTTHNYHLKSATVSLFKADSTLLSYQLSNNYGEFSFSKLPLNSKMYIEVSHLGYHLFRKNFIITDAKAPLDLKTLIIATKDISLKEVQIKIPPISMNGDTLEFNAAAFKLDSNAVVEDLLRKIPNITLWGDGQITVNGREVKSILVNGKPFFGGDFKTATQNISKNALEKVQVYNTIKDRSNPLDSTLEMNLKLKKGKDVGYFGKVGGGMGTDRRFEGDASINMFSPKVQAAIIGASNNVNKIANSVGALTANSTFKGVGTDVEYQPDFRQTGINKTFTGGVNLTYNFIAKPDYNNRNALTANYFEQRKFYDNLDDRETIVTRNTNDKLFDRSISKSESNNDNHAFDATYSLSTKGSQLSFTPSFNFNKGDNSSTSEQSTFNNENKLTSTNISSSNGELDNKRFNIVARYNFRPQVTYSNKRTFPGMTINYSLGVQDNNSERYNVTKFRSEIDATQNRDFNRKYVTQNDNLNQKIDFELPGLMSWLFGYNASRIVNVDAFNNFSNSTNKTNSKVEDLIVGTNSYQPNDSLTNFNQINQIDDSFGLNLSKSFNKSLSNRFNKSLSFRASLANRLTYQDNKSDRSFQNIKRNYANFIPSASISHNNNQYGEFSRSISISYNTDIYIPSLQQLAPIIDDSNIYSISYGNLNLKEATSRSLRFNFSHNTQKNKNNVNINLSGAYSTSDNSVMDSLFIDEQNRRVNYLVNGDGTKNYSGNLNIRKAYKLKTSELQLTAYSTFSAGKNPGYFNSVFLYSNSLNSSNRLSINYTYLDKWALEGTQSFSYSQSKQAAFNTEYDTKTWTSTVSTRYNVTKKLSLNSNISFNSNKASKNEAINFKIWNAHVAYRFLKGNNAEFKFAALDILRQNNNIINYTVQNSVTTGTQKVLQQYFMTTFSYYPRKFGKDAPKK</sequence>
<dbReference type="Proteomes" id="UP000307244">
    <property type="component" value="Unassembled WGS sequence"/>
</dbReference>
<comment type="caution">
    <text evidence="4">The sequence shown here is derived from an EMBL/GenBank/DDBJ whole genome shotgun (WGS) entry which is preliminary data.</text>
</comment>
<dbReference type="PROSITE" id="PS51257">
    <property type="entry name" value="PROKAR_LIPOPROTEIN"/>
    <property type="match status" value="1"/>
</dbReference>
<evidence type="ECO:0000256" key="1">
    <source>
        <dbReference type="SAM" id="MobiDB-lite"/>
    </source>
</evidence>
<keyword evidence="2" id="KW-0732">Signal</keyword>
<dbReference type="RefSeq" id="WP_136836141.1">
    <property type="nucleotide sequence ID" value="NZ_SWBQ01000003.1"/>
</dbReference>
<evidence type="ECO:0000313" key="4">
    <source>
        <dbReference type="EMBL" id="TKC05880.1"/>
    </source>
</evidence>
<gene>
    <name evidence="4" type="ORF">FA047_11085</name>
</gene>
<dbReference type="InterPro" id="IPR041700">
    <property type="entry name" value="OMP_b-brl_3"/>
</dbReference>
<feature type="domain" description="Outer membrane protein beta-barrel" evidence="3">
    <location>
        <begin position="466"/>
        <end position="932"/>
    </location>
</feature>
<dbReference type="SUPFAM" id="SSF56935">
    <property type="entry name" value="Porins"/>
    <property type="match status" value="2"/>
</dbReference>
<evidence type="ECO:0000313" key="5">
    <source>
        <dbReference type="Proteomes" id="UP000307244"/>
    </source>
</evidence>
<feature type="chain" id="PRO_5020371449" description="Outer membrane protein beta-barrel domain-containing protein" evidence="2">
    <location>
        <begin position="23"/>
        <end position="944"/>
    </location>
</feature>
<evidence type="ECO:0000256" key="2">
    <source>
        <dbReference type="SAM" id="SignalP"/>
    </source>
</evidence>
<protein>
    <recommendedName>
        <fullName evidence="3">Outer membrane protein beta-barrel domain-containing protein</fullName>
    </recommendedName>
</protein>
<dbReference type="AlphaFoldDB" id="A0A4U1CL63"/>
<feature type="signal peptide" evidence="2">
    <location>
        <begin position="1"/>
        <end position="22"/>
    </location>
</feature>
<dbReference type="OrthoDB" id="1086219at2"/>
<keyword evidence="5" id="KW-1185">Reference proteome</keyword>
<evidence type="ECO:0000259" key="3">
    <source>
        <dbReference type="Pfam" id="PF14905"/>
    </source>
</evidence>
<name>A0A4U1CL63_9SPHI</name>
<feature type="region of interest" description="Disordered" evidence="1">
    <location>
        <begin position="405"/>
        <end position="432"/>
    </location>
</feature>
<proteinExistence type="predicted"/>